<proteinExistence type="predicted"/>
<gene>
    <name evidence="1" type="ORF">VPK24_07215</name>
</gene>
<organism evidence="1 2">
    <name type="scientific">Limnothrix redekei LRLZ20PSL1</name>
    <dbReference type="NCBI Taxonomy" id="3112953"/>
    <lineage>
        <taxon>Bacteria</taxon>
        <taxon>Bacillati</taxon>
        <taxon>Cyanobacteriota</taxon>
        <taxon>Cyanophyceae</taxon>
        <taxon>Pseudanabaenales</taxon>
        <taxon>Pseudanabaenaceae</taxon>
        <taxon>Limnothrix</taxon>
    </lineage>
</organism>
<sequence>MDYTFEIVGVSPVLHFFHEQQQLIERSPAPPVEYIGSFQCTLDATLESIEPVLWRHDWSWNDISATVVDFWMQNAEAIAFWKHRLADAGQGSLMVSRLGNADGLRQEFESLLS</sequence>
<evidence type="ECO:0000313" key="2">
    <source>
        <dbReference type="Proteomes" id="UP001604335"/>
    </source>
</evidence>
<accession>A0ABW7C8B5</accession>
<keyword evidence="2" id="KW-1185">Reference proteome</keyword>
<name>A0ABW7C8B5_9CYAN</name>
<evidence type="ECO:0000313" key="1">
    <source>
        <dbReference type="EMBL" id="MFG3817424.1"/>
    </source>
</evidence>
<dbReference type="Proteomes" id="UP001604335">
    <property type="component" value="Unassembled WGS sequence"/>
</dbReference>
<reference evidence="2" key="1">
    <citation type="journal article" date="2024" name="Algal Res.">
        <title>Biochemical, toxicological and genomic investigation of a high-biomass producing Limnothrix strain isolated from Italian shallow drinking water reservoir.</title>
        <authorList>
            <person name="Simonazzi M."/>
            <person name="Shishido T.K."/>
            <person name="Delbaje E."/>
            <person name="Wahlsten M."/>
            <person name="Fewer D.P."/>
            <person name="Sivonen K."/>
            <person name="Pezzolesi L."/>
            <person name="Pistocchi R."/>
        </authorList>
    </citation>
    <scope>NUCLEOTIDE SEQUENCE [LARGE SCALE GENOMIC DNA]</scope>
    <source>
        <strain evidence="2">LRLZ20PSL1</strain>
    </source>
</reference>
<comment type="caution">
    <text evidence="1">The sequence shown here is derived from an EMBL/GenBank/DDBJ whole genome shotgun (WGS) entry which is preliminary data.</text>
</comment>
<dbReference type="EMBL" id="JAZAQF010000042">
    <property type="protein sequence ID" value="MFG3817424.1"/>
    <property type="molecule type" value="Genomic_DNA"/>
</dbReference>
<dbReference type="RefSeq" id="WP_190534448.1">
    <property type="nucleotide sequence ID" value="NZ_JAZAQF010000042.1"/>
</dbReference>
<protein>
    <submittedName>
        <fullName evidence="1">Uncharacterized protein</fullName>
    </submittedName>
</protein>